<dbReference type="Pfam" id="PF16486">
    <property type="entry name" value="ArgoN"/>
    <property type="match status" value="2"/>
</dbReference>
<dbReference type="EMBL" id="JAFNEN010002743">
    <property type="protein sequence ID" value="KAG8172408.1"/>
    <property type="molecule type" value="Genomic_DNA"/>
</dbReference>
<dbReference type="Proteomes" id="UP000827092">
    <property type="component" value="Unassembled WGS sequence"/>
</dbReference>
<feature type="compositionally biased region" description="Low complexity" evidence="1">
    <location>
        <begin position="1"/>
        <end position="12"/>
    </location>
</feature>
<evidence type="ECO:0000313" key="3">
    <source>
        <dbReference type="EMBL" id="KAG8172408.1"/>
    </source>
</evidence>
<feature type="region of interest" description="Disordered" evidence="1">
    <location>
        <begin position="311"/>
        <end position="330"/>
    </location>
</feature>
<dbReference type="InterPro" id="IPR032474">
    <property type="entry name" value="Argonaute_N"/>
</dbReference>
<evidence type="ECO:0000256" key="1">
    <source>
        <dbReference type="SAM" id="MobiDB-lite"/>
    </source>
</evidence>
<feature type="domain" description="Protein argonaute N-terminal" evidence="2">
    <location>
        <begin position="353"/>
        <end position="518"/>
    </location>
</feature>
<accession>A0AAV6TL66</accession>
<evidence type="ECO:0000313" key="4">
    <source>
        <dbReference type="Proteomes" id="UP000827092"/>
    </source>
</evidence>
<comment type="caution">
    <text evidence="3">The sequence shown here is derived from an EMBL/GenBank/DDBJ whole genome shotgun (WGS) entry which is preliminary data.</text>
</comment>
<reference evidence="3 4" key="1">
    <citation type="journal article" date="2022" name="Nat. Ecol. Evol.">
        <title>A masculinizing supergene underlies an exaggerated male reproductive morph in a spider.</title>
        <authorList>
            <person name="Hendrickx F."/>
            <person name="De Corte Z."/>
            <person name="Sonet G."/>
            <person name="Van Belleghem S.M."/>
            <person name="Kostlbacher S."/>
            <person name="Vangestel C."/>
        </authorList>
    </citation>
    <scope>NUCLEOTIDE SEQUENCE [LARGE SCALE GENOMIC DNA]</scope>
    <source>
        <strain evidence="3">W744_W776</strain>
    </source>
</reference>
<name>A0AAV6TL66_9ARAC</name>
<feature type="domain" description="Protein argonaute N-terminal" evidence="2">
    <location>
        <begin position="72"/>
        <end position="236"/>
    </location>
</feature>
<organism evidence="3 4">
    <name type="scientific">Oedothorax gibbosus</name>
    <dbReference type="NCBI Taxonomy" id="931172"/>
    <lineage>
        <taxon>Eukaryota</taxon>
        <taxon>Metazoa</taxon>
        <taxon>Ecdysozoa</taxon>
        <taxon>Arthropoda</taxon>
        <taxon>Chelicerata</taxon>
        <taxon>Arachnida</taxon>
        <taxon>Araneae</taxon>
        <taxon>Araneomorphae</taxon>
        <taxon>Entelegynae</taxon>
        <taxon>Araneoidea</taxon>
        <taxon>Linyphiidae</taxon>
        <taxon>Erigoninae</taxon>
        <taxon>Oedothorax</taxon>
    </lineage>
</organism>
<dbReference type="AlphaFoldDB" id="A0AAV6TL66"/>
<evidence type="ECO:0000259" key="2">
    <source>
        <dbReference type="Pfam" id="PF16486"/>
    </source>
</evidence>
<keyword evidence="4" id="KW-1185">Reference proteome</keyword>
<gene>
    <name evidence="3" type="ORF">JTE90_012078</name>
</gene>
<protein>
    <recommendedName>
        <fullName evidence="2">Protein argonaute N-terminal domain-containing protein</fullName>
    </recommendedName>
</protein>
<feature type="non-terminal residue" evidence="3">
    <location>
        <position position="541"/>
    </location>
</feature>
<proteinExistence type="predicted"/>
<feature type="compositionally biased region" description="Basic residues" evidence="1">
    <location>
        <begin position="13"/>
        <end position="32"/>
    </location>
</feature>
<sequence>MEAPRGSSAARGGARRRGGALRRGGFTRKRYVRPSPRSDYGDTEADGTQTSVSRPVYEYCSGRPASPELEEKIKLISNCFAMKAPSGRVYHYNVNVYKIGLVDGDKLKSQSTSSGLFRYASSELNIRLKTNREVVQKMLTENPAFSGTYGAYDGKRKLLCRRSLELVENRLTWVVTVPQRQTSQSPECFDVFRVIVTPVIKKNSKDCSINLDTIHAFYAGNIDRPPLEAITALELIFRHGPCLRFTLAGRDFFYPPEEREERSLDGALKIWHGYHQHFKFYMEAPRGSSAARGGARRRGGALRRGGFTRKRYVRPSPRSDYGDTEADGTQTSVSRPVYEYCSGRPASPELEEKIKLISNCFAMKAPSGCVYHYNVNVYKIGLVDGDKLKSQSTSSGIFRYASSELNIRLKTNREVVQKMLTENPAFSGTYGAYDGKQKLLCRRSLEMVENRLSWVVTLPQRETSQSPECFDVFRVIVTPVIKKNSKDCSINLDTIHAFYAGNIDRPPLEAITALELILRHGPCMQFTAVGRDFFYPPQEWE</sequence>
<feature type="region of interest" description="Disordered" evidence="1">
    <location>
        <begin position="1"/>
        <end position="49"/>
    </location>
</feature>